<dbReference type="PANTHER" id="PTHR36849:SF1">
    <property type="entry name" value="CYTOPLASMIC PROTEIN"/>
    <property type="match status" value="1"/>
</dbReference>
<gene>
    <name evidence="1" type="ORF">KDL01_25370</name>
</gene>
<comment type="caution">
    <text evidence="1">The sequence shown here is derived from an EMBL/GenBank/DDBJ whole genome shotgun (WGS) entry which is preliminary data.</text>
</comment>
<dbReference type="Proteomes" id="UP000675781">
    <property type="component" value="Unassembled WGS sequence"/>
</dbReference>
<sequence>MAGRFRLKRVYEEPSKQDGVRILTDRLWPRGMKKQDARLDEWDKALAPSTELRRWFHADRENRAAEFAERYRAELSGEEQQERLAALRERAATSTVTLLTGTADAQHSYLAVLLAELEQS</sequence>
<reference evidence="1" key="1">
    <citation type="submission" date="2021-04" db="EMBL/GenBank/DDBJ databases">
        <title>Genome based classification of Actinospica acidithermotolerans sp. nov., an actinobacterium isolated from an Indonesian hot spring.</title>
        <authorList>
            <person name="Kusuma A.B."/>
            <person name="Putra K.E."/>
            <person name="Nafisah S."/>
            <person name="Loh J."/>
            <person name="Nouioui I."/>
            <person name="Goodfellow M."/>
        </authorList>
    </citation>
    <scope>NUCLEOTIDE SEQUENCE</scope>
    <source>
        <strain evidence="1">CSCA 57</strain>
    </source>
</reference>
<evidence type="ECO:0000313" key="1">
    <source>
        <dbReference type="EMBL" id="MBR7836635.1"/>
    </source>
</evidence>
<dbReference type="RefSeq" id="WP_212531107.1">
    <property type="nucleotide sequence ID" value="NZ_JAGSOG010000152.1"/>
</dbReference>
<dbReference type="Pfam" id="PF22752">
    <property type="entry name" value="DUF488-N3i"/>
    <property type="match status" value="1"/>
</dbReference>
<dbReference type="EMBL" id="JAGSOG010000152">
    <property type="protein sequence ID" value="MBR7836635.1"/>
    <property type="molecule type" value="Genomic_DNA"/>
</dbReference>
<dbReference type="InterPro" id="IPR052552">
    <property type="entry name" value="YeaO-like"/>
</dbReference>
<evidence type="ECO:0000313" key="2">
    <source>
        <dbReference type="Proteomes" id="UP000675781"/>
    </source>
</evidence>
<name>A0A941ESC9_9ACTN</name>
<organism evidence="1 2">
    <name type="scientific">Actinospica durhamensis</name>
    <dbReference type="NCBI Taxonomy" id="1508375"/>
    <lineage>
        <taxon>Bacteria</taxon>
        <taxon>Bacillati</taxon>
        <taxon>Actinomycetota</taxon>
        <taxon>Actinomycetes</taxon>
        <taxon>Catenulisporales</taxon>
        <taxon>Actinospicaceae</taxon>
        <taxon>Actinospica</taxon>
    </lineage>
</organism>
<keyword evidence="2" id="KW-1185">Reference proteome</keyword>
<dbReference type="PANTHER" id="PTHR36849">
    <property type="entry name" value="CYTOPLASMIC PROTEIN-RELATED"/>
    <property type="match status" value="1"/>
</dbReference>
<accession>A0A941ESC9</accession>
<protein>
    <submittedName>
        <fullName evidence="1">DUF488 family protein</fullName>
    </submittedName>
</protein>
<proteinExistence type="predicted"/>
<dbReference type="AlphaFoldDB" id="A0A941ESC9"/>